<dbReference type="SUPFAM" id="SSF56935">
    <property type="entry name" value="Porins"/>
    <property type="match status" value="1"/>
</dbReference>
<feature type="domain" description="TonB-dependent receptor-like beta-barrel" evidence="12">
    <location>
        <begin position="549"/>
        <end position="939"/>
    </location>
</feature>
<dbReference type="InterPro" id="IPR039426">
    <property type="entry name" value="TonB-dep_rcpt-like"/>
</dbReference>
<dbReference type="InterPro" id="IPR000531">
    <property type="entry name" value="Beta-barrel_TonB"/>
</dbReference>
<keyword evidence="5" id="KW-0732">Signal</keyword>
<dbReference type="InterPro" id="IPR012910">
    <property type="entry name" value="Plug_dom"/>
</dbReference>
<dbReference type="InterPro" id="IPR037066">
    <property type="entry name" value="Plug_dom_sf"/>
</dbReference>
<evidence type="ECO:0000256" key="3">
    <source>
        <dbReference type="ARBA" id="ARBA00022452"/>
    </source>
</evidence>
<evidence type="ECO:0000256" key="7">
    <source>
        <dbReference type="ARBA" id="ARBA00023136"/>
    </source>
</evidence>
<dbReference type="Pfam" id="PF13715">
    <property type="entry name" value="CarbopepD_reg_2"/>
    <property type="match status" value="1"/>
</dbReference>
<dbReference type="PANTHER" id="PTHR30069">
    <property type="entry name" value="TONB-DEPENDENT OUTER MEMBRANE RECEPTOR"/>
    <property type="match status" value="1"/>
</dbReference>
<organism evidence="14 15">
    <name type="scientific">Nibrella saemangeumensis</name>
    <dbReference type="NCBI Taxonomy" id="1084526"/>
    <lineage>
        <taxon>Bacteria</taxon>
        <taxon>Pseudomonadati</taxon>
        <taxon>Bacteroidota</taxon>
        <taxon>Cytophagia</taxon>
        <taxon>Cytophagales</taxon>
        <taxon>Spirosomataceae</taxon>
        <taxon>Nibrella</taxon>
    </lineage>
</organism>
<keyword evidence="8 14" id="KW-0675">Receptor</keyword>
<keyword evidence="3 10" id="KW-1134">Transmembrane beta strand</keyword>
<proteinExistence type="inferred from homology"/>
<evidence type="ECO:0000256" key="2">
    <source>
        <dbReference type="ARBA" id="ARBA00022448"/>
    </source>
</evidence>
<evidence type="ECO:0000256" key="11">
    <source>
        <dbReference type="RuleBase" id="RU003357"/>
    </source>
</evidence>
<dbReference type="Gene3D" id="2.60.40.1120">
    <property type="entry name" value="Carboxypeptidase-like, regulatory domain"/>
    <property type="match status" value="1"/>
</dbReference>
<protein>
    <submittedName>
        <fullName evidence="14">TonB-dependent receptor</fullName>
    </submittedName>
</protein>
<dbReference type="InterPro" id="IPR008969">
    <property type="entry name" value="CarboxyPept-like_regulatory"/>
</dbReference>
<comment type="caution">
    <text evidence="14">The sequence shown here is derived from an EMBL/GenBank/DDBJ whole genome shotgun (WGS) entry which is preliminary data.</text>
</comment>
<evidence type="ECO:0000256" key="4">
    <source>
        <dbReference type="ARBA" id="ARBA00022692"/>
    </source>
</evidence>
<evidence type="ECO:0000256" key="6">
    <source>
        <dbReference type="ARBA" id="ARBA00023077"/>
    </source>
</evidence>
<keyword evidence="4 10" id="KW-0812">Transmembrane</keyword>
<feature type="domain" description="TonB-dependent receptor plug" evidence="13">
    <location>
        <begin position="99"/>
        <end position="207"/>
    </location>
</feature>
<sequence>MAQTSLSGRVADAGTKEGLAGASISIKGRVAGTITDARGNFTLNTNASTPFTLLISSVGYKSQEITIQGNRDNLTVELVEQPMLGQEVVVSASRVEESVMQSPVTVEKMDIRAIRNTPSANFYDALRNLKGVELSTQSLTFSSVNTRGFTGNGNVRVVQMIDGMDNQAPGLNFSVGNIVGISELDLESVELLPGAASALYGPNATNGLLLMTSKSPFLYQGLSAYAKTGIMSASNRANQNTPFYDVAIRYAKAFNNKVAFKINAGYLTAQDWEATDTRDMSFTNGNTLANGTRQNNPNYNGVNIYGDENPTSANLLAFRQQFAGFLALPAAQLQAISPDLARIVAGVNQISAATGLPATQIVNNILLPNAPISRTGYAERDLVDYRTGSLKLNGALHYRINDRIEAIAQGSWGNGTTVYTGNDRYYIDNFKMGQYKVELRGPRFFVRAYTTQERSGDAFAIGTLGLFMNEAWKPSLNQANLLGSWYPQYAFTYAGGALQTFSTAIQQALAANPTNPAAAYQTALNAVNGASGALHTAARNAADQGRIQPGSEAFNQIADQVKQRPIPNGARFLDKTNLYHAEFMTNLSSFIDPKIAEVLIGGNYRVYDLNSEGTLFAQQPDGSEFNISEYGAYIQASKTIADALKLTGSLRYDKNENFAGQFSPRLSAVYTINKVHNIRASYQTGFRIPTTQDQYIDLNTPQARLIGGLPYFVDKYQLRTIPSYTLESVNAGQPQQFTFPEFKPERVLSFEVGYKGLIANRFLLDVNYYNSTYRNLISGQVIVQPTGATTRNVYSLPTNYTKDVRTQGFGIGVDYLLPRNFTVGGNLSNNTLNTDGVTMFNKEKNRNVLDDGFMVGFNTPKYRYNLNFGNRNISNSGWGFNIVYRHQDAFYWQSSFIAPAARLAANNQLMVVPAINTLDAQVSKRIPSIRSILKLGGSNILKQEYTTGIGNPTVGSMYYISLTFDELLN</sequence>
<dbReference type="EMBL" id="BAABHD010000083">
    <property type="protein sequence ID" value="GAA4468207.1"/>
    <property type="molecule type" value="Genomic_DNA"/>
</dbReference>
<keyword evidence="7 10" id="KW-0472">Membrane</keyword>
<comment type="similarity">
    <text evidence="10 11">Belongs to the TonB-dependent receptor family.</text>
</comment>
<evidence type="ECO:0000259" key="12">
    <source>
        <dbReference type="Pfam" id="PF00593"/>
    </source>
</evidence>
<dbReference type="Pfam" id="PF00593">
    <property type="entry name" value="TonB_dep_Rec_b-barrel"/>
    <property type="match status" value="1"/>
</dbReference>
<keyword evidence="6 11" id="KW-0798">TonB box</keyword>
<evidence type="ECO:0000256" key="10">
    <source>
        <dbReference type="PROSITE-ProRule" id="PRU01360"/>
    </source>
</evidence>
<accession>A0ABP8NMU3</accession>
<evidence type="ECO:0000256" key="8">
    <source>
        <dbReference type="ARBA" id="ARBA00023170"/>
    </source>
</evidence>
<keyword evidence="9 10" id="KW-0998">Cell outer membrane</keyword>
<dbReference type="Proteomes" id="UP001501175">
    <property type="component" value="Unassembled WGS sequence"/>
</dbReference>
<dbReference type="Pfam" id="PF07715">
    <property type="entry name" value="Plug"/>
    <property type="match status" value="1"/>
</dbReference>
<dbReference type="PANTHER" id="PTHR30069:SF29">
    <property type="entry name" value="HEMOGLOBIN AND HEMOGLOBIN-HAPTOGLOBIN-BINDING PROTEIN 1-RELATED"/>
    <property type="match status" value="1"/>
</dbReference>
<keyword evidence="2 10" id="KW-0813">Transport</keyword>
<gene>
    <name evidence="14" type="ORF">GCM10023189_53130</name>
</gene>
<evidence type="ECO:0000313" key="15">
    <source>
        <dbReference type="Proteomes" id="UP001501175"/>
    </source>
</evidence>
<evidence type="ECO:0000313" key="14">
    <source>
        <dbReference type="EMBL" id="GAA4468207.1"/>
    </source>
</evidence>
<evidence type="ECO:0000256" key="1">
    <source>
        <dbReference type="ARBA" id="ARBA00004571"/>
    </source>
</evidence>
<reference evidence="15" key="1">
    <citation type="journal article" date="2019" name="Int. J. Syst. Evol. Microbiol.">
        <title>The Global Catalogue of Microorganisms (GCM) 10K type strain sequencing project: providing services to taxonomists for standard genome sequencing and annotation.</title>
        <authorList>
            <consortium name="The Broad Institute Genomics Platform"/>
            <consortium name="The Broad Institute Genome Sequencing Center for Infectious Disease"/>
            <person name="Wu L."/>
            <person name="Ma J."/>
        </authorList>
    </citation>
    <scope>NUCLEOTIDE SEQUENCE [LARGE SCALE GENOMIC DNA]</scope>
    <source>
        <strain evidence="15">JCM 17927</strain>
    </source>
</reference>
<evidence type="ECO:0000259" key="13">
    <source>
        <dbReference type="Pfam" id="PF07715"/>
    </source>
</evidence>
<dbReference type="Gene3D" id="2.40.170.20">
    <property type="entry name" value="TonB-dependent receptor, beta-barrel domain"/>
    <property type="match status" value="1"/>
</dbReference>
<comment type="subcellular location">
    <subcellularLocation>
        <location evidence="1 10">Cell outer membrane</location>
        <topology evidence="1 10">Multi-pass membrane protein</topology>
    </subcellularLocation>
</comment>
<dbReference type="InterPro" id="IPR036942">
    <property type="entry name" value="Beta-barrel_TonB_sf"/>
</dbReference>
<keyword evidence="15" id="KW-1185">Reference proteome</keyword>
<dbReference type="PROSITE" id="PS52016">
    <property type="entry name" value="TONB_DEPENDENT_REC_3"/>
    <property type="match status" value="1"/>
</dbReference>
<evidence type="ECO:0000256" key="5">
    <source>
        <dbReference type="ARBA" id="ARBA00022729"/>
    </source>
</evidence>
<evidence type="ECO:0000256" key="9">
    <source>
        <dbReference type="ARBA" id="ARBA00023237"/>
    </source>
</evidence>
<name>A0ABP8NMU3_9BACT</name>
<dbReference type="Gene3D" id="2.170.130.10">
    <property type="entry name" value="TonB-dependent receptor, plug domain"/>
    <property type="match status" value="1"/>
</dbReference>
<dbReference type="SUPFAM" id="SSF49464">
    <property type="entry name" value="Carboxypeptidase regulatory domain-like"/>
    <property type="match status" value="1"/>
</dbReference>